<evidence type="ECO:0000259" key="8">
    <source>
        <dbReference type="Pfam" id="PF20684"/>
    </source>
</evidence>
<feature type="transmembrane region" description="Helical" evidence="7">
    <location>
        <begin position="115"/>
        <end position="148"/>
    </location>
</feature>
<sequence>MGSGWLANTVVLVFTLVAGLVVFLRLVTRGFMLRVAGFEDVYSTFAMVASIGLTVTIGLQIQNGMGQHIADLTKEQMINSQKAFWASLWIYNLALTSTKLSILVQYLRIFPNVRFRLVCFVAIGVVIAWGVWSIFGNMFICLPVTFFWNKDVLGGKCLNQTLVWFMNASINIAQDVIILLMPIWVLRGLAIPAKQKKALIIVFLLGGVVCIISIVRLKYLVAIANSPDPTFDNLHAALLSAIEVNVGIICACLPSMRPLLAAMMPAYFPDTSGYSNARRTYDEERVKDLQNYSMSSVSYPARTANRGHHSRHGSNSQTFTPRHGSKSSHHPRTGSGASSRTHSRNGSRTESIKIYRQPSKINTITRTASQLRTHTRTHSNSSNRGPTRNGPIQLETYFNRPSDTTQPRTSNQSHARSHSRSNSSSSSTYSRSQSHSRNGSQSELYISQAMLTNPSHGIHGPLHRPSTSTAFVHQQHNLHPLRLSPYNPATPKLPQLPENMATFDPFQRPLRGALGPPHTPSRLVFHKPLPITPYPIPMGSAPAVAAAKCAQCATGICTLHLVVQGSRPS</sequence>
<feature type="compositionally biased region" description="Low complexity" evidence="6">
    <location>
        <begin position="410"/>
        <end position="438"/>
    </location>
</feature>
<feature type="transmembrane region" description="Helical" evidence="7">
    <location>
        <begin position="168"/>
        <end position="186"/>
    </location>
</feature>
<evidence type="ECO:0000256" key="3">
    <source>
        <dbReference type="ARBA" id="ARBA00022989"/>
    </source>
</evidence>
<gene>
    <name evidence="9" type="ORF">CC80DRAFT_99403</name>
</gene>
<feature type="transmembrane region" description="Helical" evidence="7">
    <location>
        <begin position="83"/>
        <end position="103"/>
    </location>
</feature>
<feature type="region of interest" description="Disordered" evidence="6">
    <location>
        <begin position="302"/>
        <end position="441"/>
    </location>
</feature>
<feature type="domain" description="Rhodopsin" evidence="8">
    <location>
        <begin position="24"/>
        <end position="261"/>
    </location>
</feature>
<dbReference type="OrthoDB" id="444631at2759"/>
<keyword evidence="10" id="KW-1185">Reference proteome</keyword>
<reference evidence="9" key="1">
    <citation type="journal article" date="2020" name="Stud. Mycol.">
        <title>101 Dothideomycetes genomes: a test case for predicting lifestyles and emergence of pathogens.</title>
        <authorList>
            <person name="Haridas S."/>
            <person name="Albert R."/>
            <person name="Binder M."/>
            <person name="Bloem J."/>
            <person name="Labutti K."/>
            <person name="Salamov A."/>
            <person name="Andreopoulos B."/>
            <person name="Baker S."/>
            <person name="Barry K."/>
            <person name="Bills G."/>
            <person name="Bluhm B."/>
            <person name="Cannon C."/>
            <person name="Castanera R."/>
            <person name="Culley D."/>
            <person name="Daum C."/>
            <person name="Ezra D."/>
            <person name="Gonzalez J."/>
            <person name="Henrissat B."/>
            <person name="Kuo A."/>
            <person name="Liang C."/>
            <person name="Lipzen A."/>
            <person name="Lutzoni F."/>
            <person name="Magnuson J."/>
            <person name="Mondo S."/>
            <person name="Nolan M."/>
            <person name="Ohm R."/>
            <person name="Pangilinan J."/>
            <person name="Park H.-J."/>
            <person name="Ramirez L."/>
            <person name="Alfaro M."/>
            <person name="Sun H."/>
            <person name="Tritt A."/>
            <person name="Yoshinaga Y."/>
            <person name="Zwiers L.-H."/>
            <person name="Turgeon B."/>
            <person name="Goodwin S."/>
            <person name="Spatafora J."/>
            <person name="Crous P."/>
            <person name="Grigoriev I."/>
        </authorList>
    </citation>
    <scope>NUCLEOTIDE SEQUENCE</scope>
    <source>
        <strain evidence="9">CBS 675.92</strain>
    </source>
</reference>
<dbReference type="InterPro" id="IPR049326">
    <property type="entry name" value="Rhodopsin_dom_fungi"/>
</dbReference>
<evidence type="ECO:0000256" key="6">
    <source>
        <dbReference type="SAM" id="MobiDB-lite"/>
    </source>
</evidence>
<proteinExistence type="inferred from homology"/>
<name>A0A6A5UFZ0_9PLEO</name>
<dbReference type="GO" id="GO:0016020">
    <property type="term" value="C:membrane"/>
    <property type="evidence" value="ECO:0007669"/>
    <property type="project" value="UniProtKB-SubCell"/>
</dbReference>
<feature type="transmembrane region" description="Helical" evidence="7">
    <location>
        <begin position="6"/>
        <end position="28"/>
    </location>
</feature>
<organism evidence="9 10">
    <name type="scientific">Byssothecium circinans</name>
    <dbReference type="NCBI Taxonomy" id="147558"/>
    <lineage>
        <taxon>Eukaryota</taxon>
        <taxon>Fungi</taxon>
        <taxon>Dikarya</taxon>
        <taxon>Ascomycota</taxon>
        <taxon>Pezizomycotina</taxon>
        <taxon>Dothideomycetes</taxon>
        <taxon>Pleosporomycetidae</taxon>
        <taxon>Pleosporales</taxon>
        <taxon>Massarineae</taxon>
        <taxon>Massarinaceae</taxon>
        <taxon>Byssothecium</taxon>
    </lineage>
</organism>
<keyword evidence="2 7" id="KW-0812">Transmembrane</keyword>
<dbReference type="AlphaFoldDB" id="A0A6A5UFZ0"/>
<keyword evidence="4 7" id="KW-0472">Membrane</keyword>
<feature type="transmembrane region" description="Helical" evidence="7">
    <location>
        <begin position="40"/>
        <end position="63"/>
    </location>
</feature>
<comment type="subcellular location">
    <subcellularLocation>
        <location evidence="1">Membrane</location>
        <topology evidence="1">Multi-pass membrane protein</topology>
    </subcellularLocation>
</comment>
<feature type="compositionally biased region" description="Basic residues" evidence="6">
    <location>
        <begin position="323"/>
        <end position="332"/>
    </location>
</feature>
<dbReference type="InterPro" id="IPR052337">
    <property type="entry name" value="SAT4-like"/>
</dbReference>
<evidence type="ECO:0000256" key="7">
    <source>
        <dbReference type="SAM" id="Phobius"/>
    </source>
</evidence>
<evidence type="ECO:0000256" key="2">
    <source>
        <dbReference type="ARBA" id="ARBA00022692"/>
    </source>
</evidence>
<feature type="transmembrane region" description="Helical" evidence="7">
    <location>
        <begin position="198"/>
        <end position="222"/>
    </location>
</feature>
<evidence type="ECO:0000256" key="4">
    <source>
        <dbReference type="ARBA" id="ARBA00023136"/>
    </source>
</evidence>
<feature type="compositionally biased region" description="Polar residues" evidence="6">
    <location>
        <begin position="399"/>
        <end position="409"/>
    </location>
</feature>
<protein>
    <recommendedName>
        <fullName evidence="8">Rhodopsin domain-containing protein</fullName>
    </recommendedName>
</protein>
<dbReference type="PANTHER" id="PTHR33048">
    <property type="entry name" value="PTH11-LIKE INTEGRAL MEMBRANE PROTEIN (AFU_ORTHOLOGUE AFUA_5G11245)"/>
    <property type="match status" value="1"/>
</dbReference>
<comment type="similarity">
    <text evidence="5">Belongs to the SAT4 family.</text>
</comment>
<evidence type="ECO:0000256" key="1">
    <source>
        <dbReference type="ARBA" id="ARBA00004141"/>
    </source>
</evidence>
<feature type="compositionally biased region" description="Polar residues" evidence="6">
    <location>
        <begin position="359"/>
        <end position="386"/>
    </location>
</feature>
<keyword evidence="3 7" id="KW-1133">Transmembrane helix</keyword>
<dbReference type="Pfam" id="PF20684">
    <property type="entry name" value="Fung_rhodopsin"/>
    <property type="match status" value="1"/>
</dbReference>
<evidence type="ECO:0000313" key="9">
    <source>
        <dbReference type="EMBL" id="KAF1962869.1"/>
    </source>
</evidence>
<dbReference type="EMBL" id="ML976978">
    <property type="protein sequence ID" value="KAF1962869.1"/>
    <property type="molecule type" value="Genomic_DNA"/>
</dbReference>
<feature type="compositionally biased region" description="Polar residues" evidence="6">
    <location>
        <begin position="335"/>
        <end position="349"/>
    </location>
</feature>
<evidence type="ECO:0000313" key="10">
    <source>
        <dbReference type="Proteomes" id="UP000800035"/>
    </source>
</evidence>
<accession>A0A6A5UFZ0</accession>
<dbReference type="Proteomes" id="UP000800035">
    <property type="component" value="Unassembled WGS sequence"/>
</dbReference>
<dbReference type="PANTHER" id="PTHR33048:SF47">
    <property type="entry name" value="INTEGRAL MEMBRANE PROTEIN-RELATED"/>
    <property type="match status" value="1"/>
</dbReference>
<evidence type="ECO:0000256" key="5">
    <source>
        <dbReference type="ARBA" id="ARBA00038359"/>
    </source>
</evidence>